<evidence type="ECO:0000313" key="2">
    <source>
        <dbReference type="Proteomes" id="UP000054270"/>
    </source>
</evidence>
<accession>A0A0D2MAD2</accession>
<dbReference type="EMBL" id="KN817568">
    <property type="protein sequence ID" value="KJA20318.1"/>
    <property type="molecule type" value="Genomic_DNA"/>
</dbReference>
<organism evidence="1 2">
    <name type="scientific">Hypholoma sublateritium (strain FD-334 SS-4)</name>
    <dbReference type="NCBI Taxonomy" id="945553"/>
    <lineage>
        <taxon>Eukaryota</taxon>
        <taxon>Fungi</taxon>
        <taxon>Dikarya</taxon>
        <taxon>Basidiomycota</taxon>
        <taxon>Agaricomycotina</taxon>
        <taxon>Agaricomycetes</taxon>
        <taxon>Agaricomycetidae</taxon>
        <taxon>Agaricales</taxon>
        <taxon>Agaricineae</taxon>
        <taxon>Strophariaceae</taxon>
        <taxon>Hypholoma</taxon>
    </lineage>
</organism>
<proteinExistence type="predicted"/>
<gene>
    <name evidence="1" type="ORF">HYPSUDRAFT_816276</name>
</gene>
<evidence type="ECO:0000313" key="1">
    <source>
        <dbReference type="EMBL" id="KJA20318.1"/>
    </source>
</evidence>
<dbReference type="Proteomes" id="UP000054270">
    <property type="component" value="Unassembled WGS sequence"/>
</dbReference>
<dbReference type="AlphaFoldDB" id="A0A0D2MAD2"/>
<protein>
    <submittedName>
        <fullName evidence="1">Uncharacterized protein</fullName>
    </submittedName>
</protein>
<name>A0A0D2MAD2_HYPSF</name>
<sequence>MPRLRAACVSPPRPRTARSAFVAISGDHTTVTSPRRAVPQSVYKRAPARRARSECSDERQRRCLGARARACYMRAFSESARLLSGCGRWDACQLSGFGARPPSATCAPSENQHVRPIRSPTCPSKRCRISAVGDPPALANPASVLRACPSRSRACVFCLFRSRWGPRRTVASRVPAARRLISNHS</sequence>
<reference evidence="2" key="1">
    <citation type="submission" date="2014-04" db="EMBL/GenBank/DDBJ databases">
        <title>Evolutionary Origins and Diversification of the Mycorrhizal Mutualists.</title>
        <authorList>
            <consortium name="DOE Joint Genome Institute"/>
            <consortium name="Mycorrhizal Genomics Consortium"/>
            <person name="Kohler A."/>
            <person name="Kuo A."/>
            <person name="Nagy L.G."/>
            <person name="Floudas D."/>
            <person name="Copeland A."/>
            <person name="Barry K.W."/>
            <person name="Cichocki N."/>
            <person name="Veneault-Fourrey C."/>
            <person name="LaButti K."/>
            <person name="Lindquist E.A."/>
            <person name="Lipzen A."/>
            <person name="Lundell T."/>
            <person name="Morin E."/>
            <person name="Murat C."/>
            <person name="Riley R."/>
            <person name="Ohm R."/>
            <person name="Sun H."/>
            <person name="Tunlid A."/>
            <person name="Henrissat B."/>
            <person name="Grigoriev I.V."/>
            <person name="Hibbett D.S."/>
            <person name="Martin F."/>
        </authorList>
    </citation>
    <scope>NUCLEOTIDE SEQUENCE [LARGE SCALE GENOMIC DNA]</scope>
    <source>
        <strain evidence="2">FD-334 SS-4</strain>
    </source>
</reference>
<keyword evidence="2" id="KW-1185">Reference proteome</keyword>